<evidence type="ECO:0000313" key="4">
    <source>
        <dbReference type="WBParaSite" id="PSAMB.scaffold6496size9369.g28602.t1"/>
    </source>
</evidence>
<evidence type="ECO:0000256" key="1">
    <source>
        <dbReference type="SAM" id="MobiDB-lite"/>
    </source>
</evidence>
<name>A0A914X4V4_9BILA</name>
<evidence type="ECO:0000256" key="2">
    <source>
        <dbReference type="SAM" id="SignalP"/>
    </source>
</evidence>
<accession>A0A914X4V4</accession>
<dbReference type="WBParaSite" id="PSAMB.scaffold6496size9369.g28602.t1">
    <property type="protein sequence ID" value="PSAMB.scaffold6496size9369.g28602.t1"/>
    <property type="gene ID" value="PSAMB.scaffold6496size9369.g28602"/>
</dbReference>
<feature type="chain" id="PRO_5037938651" evidence="2">
    <location>
        <begin position="20"/>
        <end position="114"/>
    </location>
</feature>
<dbReference type="Proteomes" id="UP000887566">
    <property type="component" value="Unplaced"/>
</dbReference>
<sequence length="114" mass="11496">MKDLAIFLCVLLISTTVICNPIATNSRSSEEQMPGPDAEVSGPDEHGIREERGLKGALAGAALGAIAGHYAQNHFGRGSGSSTGSGMGSGMGNNMGNNMGNGMGNGMGGNLRDD</sequence>
<proteinExistence type="predicted"/>
<keyword evidence="3" id="KW-1185">Reference proteome</keyword>
<dbReference type="AlphaFoldDB" id="A0A914X4V4"/>
<keyword evidence="2" id="KW-0732">Signal</keyword>
<protein>
    <submittedName>
        <fullName evidence="4">Uncharacterized protein</fullName>
    </submittedName>
</protein>
<evidence type="ECO:0000313" key="3">
    <source>
        <dbReference type="Proteomes" id="UP000887566"/>
    </source>
</evidence>
<feature type="compositionally biased region" description="Gly residues" evidence="1">
    <location>
        <begin position="77"/>
        <end position="114"/>
    </location>
</feature>
<organism evidence="3 4">
    <name type="scientific">Plectus sambesii</name>
    <dbReference type="NCBI Taxonomy" id="2011161"/>
    <lineage>
        <taxon>Eukaryota</taxon>
        <taxon>Metazoa</taxon>
        <taxon>Ecdysozoa</taxon>
        <taxon>Nematoda</taxon>
        <taxon>Chromadorea</taxon>
        <taxon>Plectida</taxon>
        <taxon>Plectina</taxon>
        <taxon>Plectoidea</taxon>
        <taxon>Plectidae</taxon>
        <taxon>Plectus</taxon>
    </lineage>
</organism>
<feature type="region of interest" description="Disordered" evidence="1">
    <location>
        <begin position="74"/>
        <end position="114"/>
    </location>
</feature>
<feature type="signal peptide" evidence="2">
    <location>
        <begin position="1"/>
        <end position="19"/>
    </location>
</feature>
<feature type="region of interest" description="Disordered" evidence="1">
    <location>
        <begin position="25"/>
        <end position="47"/>
    </location>
</feature>
<reference evidence="4" key="1">
    <citation type="submission" date="2022-11" db="UniProtKB">
        <authorList>
            <consortium name="WormBaseParasite"/>
        </authorList>
    </citation>
    <scope>IDENTIFICATION</scope>
</reference>